<dbReference type="Pfam" id="PF02775">
    <property type="entry name" value="TPP_enzyme_C"/>
    <property type="match status" value="1"/>
</dbReference>
<evidence type="ECO:0000256" key="1">
    <source>
        <dbReference type="ARBA" id="ARBA00022428"/>
    </source>
</evidence>
<dbReference type="CDD" id="cd07037">
    <property type="entry name" value="TPP_PYR_MenD"/>
    <property type="match status" value="1"/>
</dbReference>
<feature type="domain" description="Menaquinone biosynthesis protein MenD middle" evidence="10">
    <location>
        <begin position="215"/>
        <end position="401"/>
    </location>
</feature>
<evidence type="ECO:0000313" key="11">
    <source>
        <dbReference type="EMBL" id="MFC7063922.1"/>
    </source>
</evidence>
<organism evidence="11 12">
    <name type="scientific">Halobacillus seohaensis</name>
    <dbReference type="NCBI Taxonomy" id="447421"/>
    <lineage>
        <taxon>Bacteria</taxon>
        <taxon>Bacillati</taxon>
        <taxon>Bacillota</taxon>
        <taxon>Bacilli</taxon>
        <taxon>Bacillales</taxon>
        <taxon>Bacillaceae</taxon>
        <taxon>Halobacillus</taxon>
    </lineage>
</organism>
<evidence type="ECO:0000256" key="6">
    <source>
        <dbReference type="ARBA" id="ARBA00023211"/>
    </source>
</evidence>
<dbReference type="SUPFAM" id="SSF52518">
    <property type="entry name" value="Thiamin diphosphate-binding fold (THDP-binding)"/>
    <property type="match status" value="2"/>
</dbReference>
<dbReference type="PIRSF" id="PIRSF004983">
    <property type="entry name" value="MenD"/>
    <property type="match status" value="1"/>
</dbReference>
<evidence type="ECO:0000259" key="10">
    <source>
        <dbReference type="Pfam" id="PF16582"/>
    </source>
</evidence>
<keyword evidence="3 7" id="KW-0479">Metal-binding</keyword>
<evidence type="ECO:0000256" key="7">
    <source>
        <dbReference type="HAMAP-Rule" id="MF_01659"/>
    </source>
</evidence>
<dbReference type="InterPro" id="IPR012001">
    <property type="entry name" value="Thiamin_PyroP_enz_TPP-bd_dom"/>
</dbReference>
<dbReference type="Gene3D" id="3.40.50.970">
    <property type="match status" value="2"/>
</dbReference>
<dbReference type="InterPro" id="IPR011766">
    <property type="entry name" value="TPP_enzyme_TPP-bd"/>
</dbReference>
<dbReference type="Gene3D" id="3.40.50.1220">
    <property type="entry name" value="TPP-binding domain"/>
    <property type="match status" value="1"/>
</dbReference>
<dbReference type="InterPro" id="IPR004433">
    <property type="entry name" value="MenaQ_synth_MenD"/>
</dbReference>
<keyword evidence="1 7" id="KW-0474">Menaquinone biosynthesis</keyword>
<gene>
    <name evidence="7 11" type="primary">menD</name>
    <name evidence="11" type="ORF">ACFQIC_19165</name>
</gene>
<evidence type="ECO:0000313" key="12">
    <source>
        <dbReference type="Proteomes" id="UP001596410"/>
    </source>
</evidence>
<keyword evidence="12" id="KW-1185">Reference proteome</keyword>
<reference evidence="12" key="1">
    <citation type="journal article" date="2019" name="Int. J. Syst. Evol. Microbiol.">
        <title>The Global Catalogue of Microorganisms (GCM) 10K type strain sequencing project: providing services to taxonomists for standard genome sequencing and annotation.</title>
        <authorList>
            <consortium name="The Broad Institute Genomics Platform"/>
            <consortium name="The Broad Institute Genome Sequencing Center for Infectious Disease"/>
            <person name="Wu L."/>
            <person name="Ma J."/>
        </authorList>
    </citation>
    <scope>NUCLEOTIDE SEQUENCE [LARGE SCALE GENOMIC DNA]</scope>
    <source>
        <strain evidence="12">CGMCC 4.1621</strain>
    </source>
</reference>
<dbReference type="EC" id="2.2.1.9" evidence="7"/>
<comment type="catalytic activity">
    <reaction evidence="7">
        <text>isochorismate + 2-oxoglutarate + H(+) = 5-enolpyruvoyl-6-hydroxy-2-succinyl-cyclohex-3-ene-1-carboxylate + CO2</text>
        <dbReference type="Rhea" id="RHEA:25593"/>
        <dbReference type="ChEBI" id="CHEBI:15378"/>
        <dbReference type="ChEBI" id="CHEBI:16526"/>
        <dbReference type="ChEBI" id="CHEBI:16810"/>
        <dbReference type="ChEBI" id="CHEBI:29780"/>
        <dbReference type="ChEBI" id="CHEBI:58818"/>
        <dbReference type="EC" id="2.2.1.9"/>
    </reaction>
</comment>
<protein>
    <recommendedName>
        <fullName evidence="7">2-succinyl-5-enolpyruvyl-6-hydroxy-3-cyclohexene-1-carboxylate synthase</fullName>
        <shortName evidence="7">SEPHCHC synthase</shortName>
        <ecNumber evidence="7">2.2.1.9</ecNumber>
    </recommendedName>
    <alternativeName>
        <fullName evidence="7">Menaquinone biosynthesis protein MenD</fullName>
    </alternativeName>
</protein>
<evidence type="ECO:0000259" key="8">
    <source>
        <dbReference type="Pfam" id="PF02775"/>
    </source>
</evidence>
<keyword evidence="2 7" id="KW-0808">Transferase</keyword>
<evidence type="ECO:0000259" key="9">
    <source>
        <dbReference type="Pfam" id="PF02776"/>
    </source>
</evidence>
<comment type="function">
    <text evidence="7">Catalyzes the thiamine diphosphate-dependent decarboxylation of 2-oxoglutarate and the subsequent addition of the resulting succinic semialdehyde-thiamine pyrophosphate anion to isochorismate to yield 2-succinyl-5-enolpyruvyl-6-hydroxy-3-cyclohexene-1-carboxylate (SEPHCHC).</text>
</comment>
<dbReference type="InterPro" id="IPR029035">
    <property type="entry name" value="DHS-like_NAD/FAD-binding_dom"/>
</dbReference>
<comment type="cofactor">
    <cofactor evidence="7">
        <name>thiamine diphosphate</name>
        <dbReference type="ChEBI" id="CHEBI:58937"/>
    </cofactor>
    <text evidence="7">Binds 1 thiamine pyrophosphate per subunit.</text>
</comment>
<comment type="caution">
    <text evidence="11">The sequence shown here is derived from an EMBL/GenBank/DDBJ whole genome shotgun (WGS) entry which is preliminary data.</text>
</comment>
<dbReference type="GO" id="GO:0070204">
    <property type="term" value="F:2-succinyl-5-enolpyruvyl-6-hydroxy-3-cyclohexene-1-carboxylic-acid synthase activity"/>
    <property type="evidence" value="ECO:0007669"/>
    <property type="project" value="UniProtKB-EC"/>
</dbReference>
<evidence type="ECO:0000256" key="3">
    <source>
        <dbReference type="ARBA" id="ARBA00022723"/>
    </source>
</evidence>
<dbReference type="RefSeq" id="WP_204708453.1">
    <property type="nucleotide sequence ID" value="NZ_JBHSZV010000062.1"/>
</dbReference>
<dbReference type="Pfam" id="PF02776">
    <property type="entry name" value="TPP_enzyme_N"/>
    <property type="match status" value="1"/>
</dbReference>
<keyword evidence="5 7" id="KW-0786">Thiamine pyrophosphate</keyword>
<sequence length="579" mass="64302">MDHITTLTKYMSHFVDQLIFSGVEDVVISPGSRSTPLAMTFRESEDVVHWINLDERSAAFFALGIAKEKQKPVALVCTSGTAAANYFPAIVEAYYSRVPLLVLTADRPHELRDVGAPQAIEQTNMYGSYVKWFHDLALPEESMLPYVRKQAARAVNESIANHPGPVHINVPLREPLLPDFTLLNLEKEERNLIPNVRKGKAHLNEEQVSELKEILLSNKNGLIVCGPQTDPLLAKSLTNLASRIGVPILADPLSQLRAGGHDKINVIENYDALLKSDEMKNRLLPDYILRFGAMPVSKAYLQWVKKHGSSIKHFVVDEYSSHREPSGVLTEFIWCHPVVFCDQIASQLEEGRTNTSWLSTWTHMNGEAKDQMLAEPDEAMNEGHAVVYLSEAIPDESVLFVGNSMPIRDVDSFFMSSPKAITILANRGANGIDGVVSSALGVAANGRRTTLLLGDVSFFHDLNGLLIAKQQNLNITIIVINNDGGGIFSYLPHAKSSDHFEELFGTPLGIDFQGVIEMYGGSHRRVIDWSSYKKALKDSYKEEGLSVVEVVTSRDDHVAFHKTRWDKIAETILHGGIEK</sequence>
<accession>A0ABW2ERN3</accession>
<comment type="pathway">
    <text evidence="7">Quinol/quinone metabolism; 1,4-dihydroxy-2-naphthoate biosynthesis; 1,4-dihydroxy-2-naphthoate from chorismate: step 2/7.</text>
</comment>
<comment type="pathway">
    <text evidence="7">Quinol/quinone metabolism; menaquinone biosynthesis.</text>
</comment>
<evidence type="ECO:0000256" key="4">
    <source>
        <dbReference type="ARBA" id="ARBA00022842"/>
    </source>
</evidence>
<dbReference type="InterPro" id="IPR029061">
    <property type="entry name" value="THDP-binding"/>
</dbReference>
<dbReference type="Proteomes" id="UP001596410">
    <property type="component" value="Unassembled WGS sequence"/>
</dbReference>
<name>A0ABW2ERN3_9BACI</name>
<dbReference type="CDD" id="cd02009">
    <property type="entry name" value="TPP_SHCHC_synthase"/>
    <property type="match status" value="1"/>
</dbReference>
<keyword evidence="6 7" id="KW-0464">Manganese</keyword>
<dbReference type="PANTHER" id="PTHR42916:SF1">
    <property type="entry name" value="PROTEIN PHYLLO, CHLOROPLASTIC"/>
    <property type="match status" value="1"/>
</dbReference>
<feature type="domain" description="Thiamine pyrophosphate enzyme N-terminal TPP-binding" evidence="9">
    <location>
        <begin position="12"/>
        <end position="124"/>
    </location>
</feature>
<feature type="domain" description="Thiamine pyrophosphate enzyme TPP-binding" evidence="8">
    <location>
        <begin position="436"/>
        <end position="550"/>
    </location>
</feature>
<dbReference type="SUPFAM" id="SSF52467">
    <property type="entry name" value="DHS-like NAD/FAD-binding domain"/>
    <property type="match status" value="1"/>
</dbReference>
<evidence type="ECO:0000256" key="5">
    <source>
        <dbReference type="ARBA" id="ARBA00023052"/>
    </source>
</evidence>
<comment type="similarity">
    <text evidence="7">Belongs to the TPP enzyme family. MenD subfamily.</text>
</comment>
<keyword evidence="4 7" id="KW-0460">Magnesium</keyword>
<evidence type="ECO:0000256" key="2">
    <source>
        <dbReference type="ARBA" id="ARBA00022679"/>
    </source>
</evidence>
<dbReference type="PANTHER" id="PTHR42916">
    <property type="entry name" value="2-SUCCINYL-5-ENOLPYRUVYL-6-HYDROXY-3-CYCLOHEXENE-1-CARBOXYLATE SYNTHASE"/>
    <property type="match status" value="1"/>
</dbReference>
<proteinExistence type="inferred from homology"/>
<dbReference type="EMBL" id="JBHSZV010000062">
    <property type="protein sequence ID" value="MFC7063922.1"/>
    <property type="molecule type" value="Genomic_DNA"/>
</dbReference>
<comment type="subunit">
    <text evidence="7">Homodimer.</text>
</comment>
<dbReference type="NCBIfam" id="TIGR00173">
    <property type="entry name" value="menD"/>
    <property type="match status" value="1"/>
</dbReference>
<dbReference type="HAMAP" id="MF_01659">
    <property type="entry name" value="MenD"/>
    <property type="match status" value="1"/>
</dbReference>
<comment type="cofactor">
    <cofactor evidence="7">
        <name>Mg(2+)</name>
        <dbReference type="ChEBI" id="CHEBI:18420"/>
    </cofactor>
    <cofactor evidence="7">
        <name>Mn(2+)</name>
        <dbReference type="ChEBI" id="CHEBI:29035"/>
    </cofactor>
</comment>
<dbReference type="InterPro" id="IPR032264">
    <property type="entry name" value="MenD_middle"/>
</dbReference>
<dbReference type="Pfam" id="PF16582">
    <property type="entry name" value="TPP_enzyme_M_2"/>
    <property type="match status" value="1"/>
</dbReference>